<keyword evidence="3" id="KW-1185">Reference proteome</keyword>
<dbReference type="PRINTS" id="PR00111">
    <property type="entry name" value="ABHYDROLASE"/>
</dbReference>
<dbReference type="Pfam" id="PF12146">
    <property type="entry name" value="Hydrolase_4"/>
    <property type="match status" value="1"/>
</dbReference>
<dbReference type="InterPro" id="IPR000073">
    <property type="entry name" value="AB_hydrolase_1"/>
</dbReference>
<feature type="domain" description="Serine aminopeptidase S33" evidence="1">
    <location>
        <begin position="1"/>
        <end position="223"/>
    </location>
</feature>
<reference evidence="2 3" key="1">
    <citation type="submission" date="2018-10" db="EMBL/GenBank/DDBJ databases">
        <title>Genome Sequence of Cohnella sp.</title>
        <authorList>
            <person name="Srinivasan S."/>
            <person name="Kim M.K."/>
        </authorList>
    </citation>
    <scope>NUCLEOTIDE SEQUENCE [LARGE SCALE GENOMIC DNA]</scope>
    <source>
        <strain evidence="2 3">18JY8-7</strain>
    </source>
</reference>
<evidence type="ECO:0000259" key="1">
    <source>
        <dbReference type="Pfam" id="PF12146"/>
    </source>
</evidence>
<dbReference type="InterPro" id="IPR029058">
    <property type="entry name" value="AB_hydrolase_fold"/>
</dbReference>
<accession>A0A3G3K7G0</accession>
<evidence type="ECO:0000313" key="2">
    <source>
        <dbReference type="EMBL" id="AYQ75679.1"/>
    </source>
</evidence>
<dbReference type="EMBL" id="CP033433">
    <property type="protein sequence ID" value="AYQ75679.1"/>
    <property type="molecule type" value="Genomic_DNA"/>
</dbReference>
<dbReference type="InterPro" id="IPR051044">
    <property type="entry name" value="MAG_DAG_Lipase"/>
</dbReference>
<dbReference type="SUPFAM" id="SSF53474">
    <property type="entry name" value="alpha/beta-Hydrolases"/>
    <property type="match status" value="1"/>
</dbReference>
<proteinExistence type="predicted"/>
<gene>
    <name evidence="2" type="ORF">EAV92_15615</name>
</gene>
<dbReference type="Gene3D" id="3.40.50.1820">
    <property type="entry name" value="alpha/beta hydrolase"/>
    <property type="match status" value="1"/>
</dbReference>
<evidence type="ECO:0000313" key="3">
    <source>
        <dbReference type="Proteomes" id="UP000269097"/>
    </source>
</evidence>
<dbReference type="Proteomes" id="UP000269097">
    <property type="component" value="Chromosome"/>
</dbReference>
<dbReference type="KEGG" id="coh:EAV92_15615"/>
<name>A0A3G3K7G0_9BACL</name>
<organism evidence="2 3">
    <name type="scientific">Cohnella candidum</name>
    <dbReference type="NCBI Taxonomy" id="2674991"/>
    <lineage>
        <taxon>Bacteria</taxon>
        <taxon>Bacillati</taxon>
        <taxon>Bacillota</taxon>
        <taxon>Bacilli</taxon>
        <taxon>Bacillales</taxon>
        <taxon>Paenibacillaceae</taxon>
        <taxon>Cohnella</taxon>
    </lineage>
</organism>
<protein>
    <submittedName>
        <fullName evidence="2">Lysophospholipase</fullName>
    </submittedName>
</protein>
<dbReference type="PANTHER" id="PTHR11614">
    <property type="entry name" value="PHOSPHOLIPASE-RELATED"/>
    <property type="match status" value="1"/>
</dbReference>
<dbReference type="InterPro" id="IPR022742">
    <property type="entry name" value="Hydrolase_4"/>
</dbReference>
<dbReference type="AlphaFoldDB" id="A0A3G3K7G0"/>
<sequence>MGEHTGRYVHVAEWFTARSYAVLGFDQLGHGRTDGKRGHTDSYEDLLEGIDRMLEEADRRFPGKPIFLWGHSMGGNLTLNYALRRKPDVAGVVVLSPWLKLAFDPPALTVIAARLLEKVYPKFTNDRPFDPTHLTSDPEMLVKLREDRRGHGMITARFFFGVHRAGRWALEHAQELALPLLLMQGDADRVTSIAASRKFAERAGSLCTFREWPGFRHELHNERGREDVFRVIDDWSRERLRQG</sequence>